<evidence type="ECO:0000313" key="3">
    <source>
        <dbReference type="Proteomes" id="UP000215086"/>
    </source>
</evidence>
<dbReference type="AlphaFoldDB" id="A0A286RHN5"/>
<dbReference type="Proteomes" id="UP000215086">
    <property type="component" value="Chromosome"/>
</dbReference>
<organism evidence="2 3">
    <name type="scientific">Thermogutta terrifontis</name>
    <dbReference type="NCBI Taxonomy" id="1331910"/>
    <lineage>
        <taxon>Bacteria</taxon>
        <taxon>Pseudomonadati</taxon>
        <taxon>Planctomycetota</taxon>
        <taxon>Planctomycetia</taxon>
        <taxon>Pirellulales</taxon>
        <taxon>Thermoguttaceae</taxon>
        <taxon>Thermogutta</taxon>
    </lineage>
</organism>
<keyword evidence="3" id="KW-1185">Reference proteome</keyword>
<gene>
    <name evidence="2" type="ORF">THTE_2867</name>
</gene>
<accession>A0A286RHN5</accession>
<feature type="compositionally biased region" description="Basic and acidic residues" evidence="1">
    <location>
        <begin position="12"/>
        <end position="22"/>
    </location>
</feature>
<reference evidence="2 3" key="1">
    <citation type="journal article" name="Front. Microbiol.">
        <title>Sugar Metabolism of the First Thermophilic Planctomycete Thermogutta terrifontis: Comparative Genomic and Transcriptomic Approaches.</title>
        <authorList>
            <person name="Elcheninov A.G."/>
            <person name="Menzel P."/>
            <person name="Gudbergsdottir S.R."/>
            <person name="Slesarev A.I."/>
            <person name="Kadnikov V.V."/>
            <person name="Krogh A."/>
            <person name="Bonch-Osmolovskaya E.A."/>
            <person name="Peng X."/>
            <person name="Kublanov I.V."/>
        </authorList>
    </citation>
    <scope>NUCLEOTIDE SEQUENCE [LARGE SCALE GENOMIC DNA]</scope>
    <source>
        <strain evidence="2 3">R1</strain>
    </source>
</reference>
<evidence type="ECO:0000256" key="1">
    <source>
        <dbReference type="SAM" id="MobiDB-lite"/>
    </source>
</evidence>
<dbReference type="EMBL" id="CP018477">
    <property type="protein sequence ID" value="ASV75469.1"/>
    <property type="molecule type" value="Genomic_DNA"/>
</dbReference>
<evidence type="ECO:0000313" key="2">
    <source>
        <dbReference type="EMBL" id="ASV75469.1"/>
    </source>
</evidence>
<sequence length="91" mass="9914">MNGPPAEGETESSSRSRMRDRNYPTPEHGPAPTSHHTSFGGLARENRTVYPTFNIGSDKHVPPKYFSKGPLAVPVETASIFQSRPAGPTHQ</sequence>
<feature type="region of interest" description="Disordered" evidence="1">
    <location>
        <begin position="1"/>
        <end position="45"/>
    </location>
</feature>
<name>A0A286RHN5_9BACT</name>
<dbReference type="KEGG" id="ttf:THTE_2867"/>
<proteinExistence type="predicted"/>
<protein>
    <submittedName>
        <fullName evidence="2">Uncharacterized protein</fullName>
    </submittedName>
</protein>